<organism evidence="2 3">
    <name type="scientific">Bos mutus</name>
    <name type="common">wild yak</name>
    <dbReference type="NCBI Taxonomy" id="72004"/>
    <lineage>
        <taxon>Eukaryota</taxon>
        <taxon>Metazoa</taxon>
        <taxon>Chordata</taxon>
        <taxon>Craniata</taxon>
        <taxon>Vertebrata</taxon>
        <taxon>Euteleostomi</taxon>
        <taxon>Mammalia</taxon>
        <taxon>Eutheria</taxon>
        <taxon>Laurasiatheria</taxon>
        <taxon>Artiodactyla</taxon>
        <taxon>Ruminantia</taxon>
        <taxon>Pecora</taxon>
        <taxon>Bovidae</taxon>
        <taxon>Bovinae</taxon>
        <taxon>Bos</taxon>
    </lineage>
</organism>
<evidence type="ECO:0000256" key="1">
    <source>
        <dbReference type="SAM" id="MobiDB-lite"/>
    </source>
</evidence>
<sequence length="60" mass="6509">MLPRIVNHPGAGRLIRLRSVSEFLPKKSGGGKAPLTTGEDADEVPDFVENFEESSKNEAN</sequence>
<feature type="region of interest" description="Disordered" evidence="1">
    <location>
        <begin position="24"/>
        <end position="44"/>
    </location>
</feature>
<comment type="caution">
    <text evidence="2">The sequence shown here is derived from an EMBL/GenBank/DDBJ whole genome shotgun (WGS) entry which is preliminary data.</text>
</comment>
<dbReference type="AlphaFoldDB" id="A0A6B0R3A9"/>
<dbReference type="PANTHER" id="PTHR10351">
    <property type="entry name" value="TRANSCRIPTION FACTOR BTF3 FAMILY MEMBER"/>
    <property type="match status" value="1"/>
</dbReference>
<keyword evidence="3" id="KW-1185">Reference proteome</keyword>
<proteinExistence type="predicted"/>
<dbReference type="InterPro" id="IPR039370">
    <property type="entry name" value="BTF3"/>
</dbReference>
<reference evidence="2" key="1">
    <citation type="submission" date="2019-10" db="EMBL/GenBank/DDBJ databases">
        <title>The sequence and de novo assembly of the wild yak genome.</title>
        <authorList>
            <person name="Liu Y."/>
        </authorList>
    </citation>
    <scope>NUCLEOTIDE SEQUENCE [LARGE SCALE GENOMIC DNA]</scope>
    <source>
        <strain evidence="2">WY2019</strain>
    </source>
</reference>
<accession>A0A6B0R3A9</accession>
<evidence type="ECO:0000313" key="2">
    <source>
        <dbReference type="EMBL" id="MXQ84658.1"/>
    </source>
</evidence>
<evidence type="ECO:0000313" key="3">
    <source>
        <dbReference type="Proteomes" id="UP000322234"/>
    </source>
</evidence>
<dbReference type="Proteomes" id="UP000322234">
    <property type="component" value="Unassembled WGS sequence"/>
</dbReference>
<name>A0A6B0R3A9_9CETA</name>
<gene>
    <name evidence="2" type="ORF">E5288_WYG016807</name>
</gene>
<dbReference type="EMBL" id="VBQZ03000022">
    <property type="protein sequence ID" value="MXQ84658.1"/>
    <property type="molecule type" value="Genomic_DNA"/>
</dbReference>
<protein>
    <submittedName>
        <fullName evidence="2">Uncharacterized protein</fullName>
    </submittedName>
</protein>